<dbReference type="SUPFAM" id="SSF52833">
    <property type="entry name" value="Thioredoxin-like"/>
    <property type="match status" value="1"/>
</dbReference>
<accession>K7YQ79</accession>
<evidence type="ECO:0000256" key="4">
    <source>
        <dbReference type="ARBA" id="ARBA00023157"/>
    </source>
</evidence>
<dbReference type="PANTHER" id="PTHR42852">
    <property type="entry name" value="THIOL:DISULFIDE INTERCHANGE PROTEIN DSBE"/>
    <property type="match status" value="1"/>
</dbReference>
<dbReference type="PROSITE" id="PS51352">
    <property type="entry name" value="THIOREDOXIN_2"/>
    <property type="match status" value="1"/>
</dbReference>
<evidence type="ECO:0000256" key="3">
    <source>
        <dbReference type="ARBA" id="ARBA00022748"/>
    </source>
</evidence>
<dbReference type="AlphaFoldDB" id="K7YQ79"/>
<dbReference type="PROSITE" id="PS00194">
    <property type="entry name" value="THIOREDOXIN_1"/>
    <property type="match status" value="1"/>
</dbReference>
<dbReference type="EMBL" id="CP003539">
    <property type="protein sequence ID" value="AFX98729.1"/>
    <property type="molecule type" value="Genomic_DNA"/>
</dbReference>
<keyword evidence="4" id="KW-1015">Disulfide bond</keyword>
<dbReference type="GO" id="GO:0015036">
    <property type="term" value="F:disulfide oxidoreductase activity"/>
    <property type="evidence" value="ECO:0007669"/>
    <property type="project" value="InterPro"/>
</dbReference>
<dbReference type="InterPro" id="IPR050553">
    <property type="entry name" value="Thioredoxin_ResA/DsbE_sf"/>
</dbReference>
<evidence type="ECO:0000256" key="2">
    <source>
        <dbReference type="ARBA" id="ARBA00007758"/>
    </source>
</evidence>
<evidence type="ECO:0000259" key="7">
    <source>
        <dbReference type="PROSITE" id="PS51352"/>
    </source>
</evidence>
<gene>
    <name evidence="8" type="primary">dsbE</name>
    <name evidence="8" type="ORF">A1OE_536</name>
</gene>
<dbReference type="GO" id="GO:0030288">
    <property type="term" value="C:outer membrane-bounded periplasmic space"/>
    <property type="evidence" value="ECO:0007669"/>
    <property type="project" value="InterPro"/>
</dbReference>
<dbReference type="NCBIfam" id="TIGR00385">
    <property type="entry name" value="dsbE"/>
    <property type="match status" value="1"/>
</dbReference>
<keyword evidence="6" id="KW-0812">Transmembrane</keyword>
<organism evidence="8 9">
    <name type="scientific">Candidatus Endolissoclinum faulkneri L2</name>
    <dbReference type="NCBI Taxonomy" id="1193729"/>
    <lineage>
        <taxon>Bacteria</taxon>
        <taxon>Pseudomonadati</taxon>
        <taxon>Pseudomonadota</taxon>
        <taxon>Alphaproteobacteria</taxon>
        <taxon>Rhodospirillales</taxon>
        <taxon>Rhodospirillaceae</taxon>
        <taxon>Candidatus Endolissoclinum</taxon>
    </lineage>
</organism>
<dbReference type="InterPro" id="IPR017937">
    <property type="entry name" value="Thioredoxin_CS"/>
</dbReference>
<keyword evidence="9" id="KW-1185">Reference proteome</keyword>
<dbReference type="STRING" id="1193729.A1OE_536"/>
<feature type="transmembrane region" description="Helical" evidence="6">
    <location>
        <begin position="6"/>
        <end position="25"/>
    </location>
</feature>
<dbReference type="InterPro" id="IPR004799">
    <property type="entry name" value="Periplasmic_diS_OxRdtase_DsbE"/>
</dbReference>
<feature type="domain" description="Thioredoxin" evidence="7">
    <location>
        <begin position="36"/>
        <end position="173"/>
    </location>
</feature>
<evidence type="ECO:0000256" key="5">
    <source>
        <dbReference type="ARBA" id="ARBA00023284"/>
    </source>
</evidence>
<dbReference type="InterPro" id="IPR036249">
    <property type="entry name" value="Thioredoxin-like_sf"/>
</dbReference>
<dbReference type="eggNOG" id="COG0526">
    <property type="taxonomic scope" value="Bacteria"/>
</dbReference>
<evidence type="ECO:0000313" key="9">
    <source>
        <dbReference type="Proteomes" id="UP000010077"/>
    </source>
</evidence>
<evidence type="ECO:0000256" key="1">
    <source>
        <dbReference type="ARBA" id="ARBA00004196"/>
    </source>
</evidence>
<sequence>MYRFLSIVPILIAIILLAVLVWPILEDRKPEELPSALLNKRFPIFDLPGLYPKAPRLRSDNLMGKLVIVNFFASWCVPCRTEIRELKTIASNGVSIYGIAYKDDMETIRRFLSNFGNPYKIVGVDHDGRTGLEFGVYGVPETYVIDSNGFIRYRHVGELSSRMIKNILLPLLNKLAQ</sequence>
<dbReference type="PATRIC" id="fig|1193729.4.peg.287"/>
<evidence type="ECO:0000256" key="6">
    <source>
        <dbReference type="SAM" id="Phobius"/>
    </source>
</evidence>
<dbReference type="RefSeq" id="WP_015088227.1">
    <property type="nucleotide sequence ID" value="NC_019566.1"/>
</dbReference>
<proteinExistence type="inferred from homology"/>
<protein>
    <submittedName>
        <fullName evidence="8">Periplasmic thiol:disulfide oxidoreductase, DsbE subfamily protein</fullName>
    </submittedName>
</protein>
<dbReference type="KEGG" id="thal:A1OE_536"/>
<evidence type="ECO:0000313" key="8">
    <source>
        <dbReference type="EMBL" id="AFX98729.1"/>
    </source>
</evidence>
<keyword evidence="3" id="KW-0201">Cytochrome c-type biogenesis</keyword>
<reference evidence="8 9" key="1">
    <citation type="journal article" date="2012" name="Proc. Natl. Acad. Sci. U.S.A.">
        <title>Genome streamlining and chemical defense in a coral reef symbiosis.</title>
        <authorList>
            <person name="Kwan J.C."/>
            <person name="Donia M.S."/>
            <person name="Han A.W."/>
            <person name="Hirose E."/>
            <person name="Haygood M.G."/>
            <person name="Schmidt E.W."/>
        </authorList>
    </citation>
    <scope>NUCLEOTIDE SEQUENCE [LARGE SCALE GENOMIC DNA]</scope>
    <source>
        <strain evidence="8 9">L2</strain>
    </source>
</reference>
<keyword evidence="6" id="KW-0472">Membrane</keyword>
<dbReference type="InterPro" id="IPR013740">
    <property type="entry name" value="Redoxin"/>
</dbReference>
<dbReference type="Gene3D" id="3.40.30.10">
    <property type="entry name" value="Glutaredoxin"/>
    <property type="match status" value="1"/>
</dbReference>
<dbReference type="GO" id="GO:0017004">
    <property type="term" value="P:cytochrome complex assembly"/>
    <property type="evidence" value="ECO:0007669"/>
    <property type="project" value="UniProtKB-KW"/>
</dbReference>
<comment type="subcellular location">
    <subcellularLocation>
        <location evidence="1">Cell envelope</location>
    </subcellularLocation>
</comment>
<keyword evidence="5" id="KW-0676">Redox-active center</keyword>
<dbReference type="CDD" id="cd03010">
    <property type="entry name" value="TlpA_like_DsbE"/>
    <property type="match status" value="1"/>
</dbReference>
<dbReference type="Proteomes" id="UP000010077">
    <property type="component" value="Chromosome"/>
</dbReference>
<dbReference type="HOGENOM" id="CLU_042529_19_1_5"/>
<dbReference type="Pfam" id="PF08534">
    <property type="entry name" value="Redoxin"/>
    <property type="match status" value="1"/>
</dbReference>
<dbReference type="PANTHER" id="PTHR42852:SF6">
    <property type="entry name" value="THIOL:DISULFIDE INTERCHANGE PROTEIN DSBE"/>
    <property type="match status" value="1"/>
</dbReference>
<comment type="similarity">
    <text evidence="2">Belongs to the thioredoxin family. DsbE subfamily.</text>
</comment>
<dbReference type="OrthoDB" id="9799347at2"/>
<name>K7YQ79_9PROT</name>
<keyword evidence="6" id="KW-1133">Transmembrane helix</keyword>
<dbReference type="InterPro" id="IPR013766">
    <property type="entry name" value="Thioredoxin_domain"/>
</dbReference>